<gene>
    <name evidence="1" type="ORF">HMPREF0026_01452</name>
</gene>
<accession>D0SK04</accession>
<evidence type="ECO:0000313" key="1">
    <source>
        <dbReference type="EMBL" id="EEY94176.1"/>
    </source>
</evidence>
<dbReference type="GO" id="GO:0016491">
    <property type="term" value="F:oxidoreductase activity"/>
    <property type="evidence" value="ECO:0007669"/>
    <property type="project" value="TreeGrafter"/>
</dbReference>
<sequence>MIQMSIVVAGASGGIGHALFKQLIHQPTKQVYAISRQKLRECDLQADLSDPDQIDHVREFLDHIQVSEIYCCAGVLHEDLNMPEKMLSQIRDEWIYKSLSQNVMTHVHLAQALAPILNKNYDLKWLSLSAKVGSLEDNSLGGWYSYRMTKAALNMFIKNLSIEWARKSSNILVASIHPGTTDSELSKPFQRNISPEKLYSAEQTADRLIAVMNNLSKHQHGKLLNWDGQLLPY</sequence>
<dbReference type="SUPFAM" id="SSF51735">
    <property type="entry name" value="NAD(P)-binding Rossmann-fold domains"/>
    <property type="match status" value="1"/>
</dbReference>
<dbReference type="PANTHER" id="PTHR43544">
    <property type="entry name" value="SHORT-CHAIN DEHYDROGENASE/REDUCTASE"/>
    <property type="match status" value="1"/>
</dbReference>
<name>D0SK04_ACIJU</name>
<dbReference type="EMBL" id="GG705011">
    <property type="protein sequence ID" value="EEY94176.1"/>
    <property type="molecule type" value="Genomic_DNA"/>
</dbReference>
<dbReference type="AlphaFoldDB" id="D0SK04"/>
<protein>
    <submittedName>
        <fullName evidence="1">Oxidoreductase, short-chain dehydrogenase/reductase family protein</fullName>
    </submittedName>
</protein>
<dbReference type="PRINTS" id="PR00081">
    <property type="entry name" value="GDHRDH"/>
</dbReference>
<evidence type="ECO:0000313" key="2">
    <source>
        <dbReference type="Proteomes" id="UP000018442"/>
    </source>
</evidence>
<dbReference type="InterPro" id="IPR036291">
    <property type="entry name" value="NAD(P)-bd_dom_sf"/>
</dbReference>
<dbReference type="InterPro" id="IPR051468">
    <property type="entry name" value="Fungal_SecMetab_SDRs"/>
</dbReference>
<dbReference type="Proteomes" id="UP000018442">
    <property type="component" value="Unassembled WGS sequence"/>
</dbReference>
<dbReference type="PANTHER" id="PTHR43544:SF12">
    <property type="entry name" value="NAD(P)-BINDING ROSSMANN-FOLD SUPERFAMILY PROTEIN"/>
    <property type="match status" value="1"/>
</dbReference>
<proteinExistence type="predicted"/>
<organism evidence="1 2">
    <name type="scientific">Acinetobacter junii SH205</name>
    <dbReference type="NCBI Taxonomy" id="575587"/>
    <lineage>
        <taxon>Bacteria</taxon>
        <taxon>Pseudomonadati</taxon>
        <taxon>Pseudomonadota</taxon>
        <taxon>Gammaproteobacteria</taxon>
        <taxon>Moraxellales</taxon>
        <taxon>Moraxellaceae</taxon>
        <taxon>Acinetobacter</taxon>
    </lineage>
</organism>
<dbReference type="Pfam" id="PF00106">
    <property type="entry name" value="adh_short"/>
    <property type="match status" value="1"/>
</dbReference>
<dbReference type="HOGENOM" id="CLU_010194_9_7_6"/>
<dbReference type="Gene3D" id="3.40.50.720">
    <property type="entry name" value="NAD(P)-binding Rossmann-like Domain"/>
    <property type="match status" value="1"/>
</dbReference>
<dbReference type="InterPro" id="IPR002347">
    <property type="entry name" value="SDR_fam"/>
</dbReference>
<dbReference type="GO" id="GO:0005737">
    <property type="term" value="C:cytoplasm"/>
    <property type="evidence" value="ECO:0007669"/>
    <property type="project" value="TreeGrafter"/>
</dbReference>
<reference evidence="2" key="1">
    <citation type="journal article" date="2012" name="PLoS ONE">
        <title>The success of Acinetobacter species; genetic, metabolic and virulence attributes.</title>
        <authorList>
            <person name="Peleg A.Y."/>
            <person name="de Breij A."/>
            <person name="Adams M.D."/>
            <person name="Cerqueira G.M."/>
            <person name="Mocali S."/>
            <person name="Galardini M."/>
            <person name="Nibbering P.H."/>
            <person name="Earl A.M."/>
            <person name="Ward D.V."/>
            <person name="Paterson D.L."/>
            <person name="Seifert H."/>
            <person name="Dijkshoorn L."/>
        </authorList>
    </citation>
    <scope>NUCLEOTIDE SEQUENCE [LARGE SCALE GENOMIC DNA]</scope>
    <source>
        <strain evidence="2">SH205</strain>
    </source>
</reference>